<sequence length="408" mass="45022">MSVRLKELVDQARGQGHDIALVAGAGGLDHAVRWVHMVENEEIAGFLEGQEIAFTTGIGLESQEDLVGLTHSAYDSGASGIVVNVGPFIHQISPEAVRFCNERDFPMFRVPWSEHMAQIMHLFSLSITMSEKHNMELAAALENAIFMPTREDLYLETMERSGFGKDWNYCVAVFEVCAEDGEPVPDARMDSCAARIETLLTSRQWHAVQLTIGHRIALVFTRYDIGAVSDMTQAATATCAEFLGEGTRVFVGVGKVTRSARCIGKSYRQALALERLQWLHGTDGEPFLYDDAGSDKLLLSVNDPEILADYYDTTIGPLAKHDQLNGGDLVETLRNYLAFSGSIKETSERMFVHRNTVSYKLGKIQDLLGVNLSDFRTREEMSIGFRVKELLDCVPAEGMDGASRGTAG</sequence>
<evidence type="ECO:0000256" key="1">
    <source>
        <dbReference type="ARBA" id="ARBA00006754"/>
    </source>
</evidence>
<evidence type="ECO:0000313" key="6">
    <source>
        <dbReference type="EMBL" id="QOL32227.1"/>
    </source>
</evidence>
<dbReference type="EMBL" id="CP062938">
    <property type="protein sequence ID" value="QOL32227.1"/>
    <property type="molecule type" value="Genomic_DNA"/>
</dbReference>
<dbReference type="RefSeq" id="WP_094635812.1">
    <property type="nucleotide sequence ID" value="NZ_CP062938.1"/>
</dbReference>
<organism evidence="5 7">
    <name type="scientific">Bifidobacterium eulemuris</name>
    <dbReference type="NCBI Taxonomy" id="1765219"/>
    <lineage>
        <taxon>Bacteria</taxon>
        <taxon>Bacillati</taxon>
        <taxon>Actinomycetota</taxon>
        <taxon>Actinomycetes</taxon>
        <taxon>Bifidobacteriales</taxon>
        <taxon>Bifidobacteriaceae</taxon>
        <taxon>Bifidobacterium</taxon>
    </lineage>
</organism>
<dbReference type="InterPro" id="IPR012914">
    <property type="entry name" value="PucR_dom"/>
</dbReference>
<accession>A0A261GE34</accession>
<dbReference type="InterPro" id="IPR041522">
    <property type="entry name" value="CdaR_GGDEF"/>
</dbReference>
<dbReference type="Proteomes" id="UP000216057">
    <property type="component" value="Unassembled WGS sequence"/>
</dbReference>
<dbReference type="Pfam" id="PF17853">
    <property type="entry name" value="GGDEF_2"/>
    <property type="match status" value="1"/>
</dbReference>
<dbReference type="InterPro" id="IPR042070">
    <property type="entry name" value="PucR_C-HTH_sf"/>
</dbReference>
<dbReference type="InterPro" id="IPR025736">
    <property type="entry name" value="PucR_C-HTH_dom"/>
</dbReference>
<dbReference type="AlphaFoldDB" id="A0A261GE34"/>
<evidence type="ECO:0000313" key="5">
    <source>
        <dbReference type="EMBL" id="OZG69664.1"/>
    </source>
</evidence>
<gene>
    <name evidence="6" type="ORF">BE0216_06985</name>
    <name evidence="5" type="ORF">BEUL_0081</name>
</gene>
<dbReference type="EMBL" id="MWWZ01000001">
    <property type="protein sequence ID" value="OZG69664.1"/>
    <property type="molecule type" value="Genomic_DNA"/>
</dbReference>
<evidence type="ECO:0000259" key="2">
    <source>
        <dbReference type="Pfam" id="PF07905"/>
    </source>
</evidence>
<dbReference type="InterPro" id="IPR051448">
    <property type="entry name" value="CdaR-like_regulators"/>
</dbReference>
<reference evidence="6 8" key="2">
    <citation type="submission" date="2020-10" db="EMBL/GenBank/DDBJ databases">
        <title>Genome sequencing of Bifidobacterium eulemuris_DSMZ_100216.</title>
        <authorList>
            <person name="Kim J."/>
        </authorList>
    </citation>
    <scope>NUCLEOTIDE SEQUENCE [LARGE SCALE GENOMIC DNA]</scope>
    <source>
        <strain evidence="6 8">DSM 100216</strain>
    </source>
</reference>
<dbReference type="Gene3D" id="1.10.10.2840">
    <property type="entry name" value="PucR C-terminal helix-turn-helix domain"/>
    <property type="match status" value="1"/>
</dbReference>
<protein>
    <submittedName>
        <fullName evidence="5 6">PucR family transcriptional regulator</fullName>
    </submittedName>
</protein>
<feature type="domain" description="CdaR GGDEF-like" evidence="4">
    <location>
        <begin position="155"/>
        <end position="272"/>
    </location>
</feature>
<evidence type="ECO:0000313" key="7">
    <source>
        <dbReference type="Proteomes" id="UP000216057"/>
    </source>
</evidence>
<evidence type="ECO:0000313" key="8">
    <source>
        <dbReference type="Proteomes" id="UP000593943"/>
    </source>
</evidence>
<evidence type="ECO:0000259" key="3">
    <source>
        <dbReference type="Pfam" id="PF13556"/>
    </source>
</evidence>
<dbReference type="Pfam" id="PF07905">
    <property type="entry name" value="PucR"/>
    <property type="match status" value="1"/>
</dbReference>
<name>A0A261GE34_9BIFI</name>
<dbReference type="PANTHER" id="PTHR33744:SF1">
    <property type="entry name" value="DNA-BINDING TRANSCRIPTIONAL ACTIVATOR ADER"/>
    <property type="match status" value="1"/>
</dbReference>
<feature type="domain" description="Purine catabolism PurC-like" evidence="2">
    <location>
        <begin position="18"/>
        <end position="122"/>
    </location>
</feature>
<dbReference type="KEGG" id="beu:BE0216_06985"/>
<keyword evidence="8" id="KW-1185">Reference proteome</keyword>
<dbReference type="PANTHER" id="PTHR33744">
    <property type="entry name" value="CARBOHYDRATE DIACID REGULATOR"/>
    <property type="match status" value="1"/>
</dbReference>
<evidence type="ECO:0000259" key="4">
    <source>
        <dbReference type="Pfam" id="PF17853"/>
    </source>
</evidence>
<feature type="domain" description="PucR C-terminal helix-turn-helix" evidence="3">
    <location>
        <begin position="329"/>
        <end position="386"/>
    </location>
</feature>
<dbReference type="Proteomes" id="UP000593943">
    <property type="component" value="Chromosome"/>
</dbReference>
<reference evidence="5 7" key="1">
    <citation type="journal article" date="2017" name="BMC Genomics">
        <title>Comparative genomic and phylogenomic analyses of the Bifidobacteriaceae family.</title>
        <authorList>
            <person name="Lugli G.A."/>
            <person name="Milani C."/>
            <person name="Turroni F."/>
            <person name="Duranti S."/>
            <person name="Mancabelli L."/>
            <person name="Mangifesta M."/>
            <person name="Ferrario C."/>
            <person name="Modesto M."/>
            <person name="Mattarelli P."/>
            <person name="Jiri K."/>
            <person name="van Sinderen D."/>
            <person name="Ventura M."/>
        </authorList>
    </citation>
    <scope>NUCLEOTIDE SEQUENCE [LARGE SCALE GENOMIC DNA]</scope>
    <source>
        <strain evidence="5 7">DSM 100216</strain>
    </source>
</reference>
<comment type="similarity">
    <text evidence="1">Belongs to the CdaR family.</text>
</comment>
<dbReference type="OrthoDB" id="3170447at2"/>
<proteinExistence type="inferred from homology"/>
<dbReference type="Pfam" id="PF13556">
    <property type="entry name" value="HTH_30"/>
    <property type="match status" value="1"/>
</dbReference>